<dbReference type="InterPro" id="IPR016092">
    <property type="entry name" value="ATAP"/>
</dbReference>
<dbReference type="InterPro" id="IPR035903">
    <property type="entry name" value="HesB-like_dom_sf"/>
</dbReference>
<gene>
    <name evidence="2" type="ORF">HSCHL_0591</name>
</gene>
<dbReference type="GO" id="GO:0005506">
    <property type="term" value="F:iron ion binding"/>
    <property type="evidence" value="ECO:0007669"/>
    <property type="project" value="TreeGrafter"/>
</dbReference>
<comment type="caution">
    <text evidence="2">The sequence shown here is derived from an EMBL/GenBank/DDBJ whole genome shotgun (WGS) entry which is preliminary data.</text>
</comment>
<dbReference type="Gene3D" id="2.60.300.12">
    <property type="entry name" value="HesB-like domain"/>
    <property type="match status" value="1"/>
</dbReference>
<proteinExistence type="predicted"/>
<feature type="domain" description="Core" evidence="1">
    <location>
        <begin position="26"/>
        <end position="126"/>
    </location>
</feature>
<evidence type="ECO:0000259" key="1">
    <source>
        <dbReference type="Pfam" id="PF01521"/>
    </source>
</evidence>
<dbReference type="EMBL" id="PEBV01000005">
    <property type="protein sequence ID" value="PTQ54312.1"/>
    <property type="molecule type" value="Genomic_DNA"/>
</dbReference>
<evidence type="ECO:0000313" key="3">
    <source>
        <dbReference type="Proteomes" id="UP000244180"/>
    </source>
</evidence>
<organism evidence="2 3">
    <name type="scientific">Hydrogenibacillus schlegelii</name>
    <name type="common">Bacillus schlegelii</name>
    <dbReference type="NCBI Taxonomy" id="1484"/>
    <lineage>
        <taxon>Bacteria</taxon>
        <taxon>Bacillati</taxon>
        <taxon>Bacillota</taxon>
        <taxon>Bacilli</taxon>
        <taxon>Bacillales</taxon>
        <taxon>Bacillales Family X. Incertae Sedis</taxon>
        <taxon>Hydrogenibacillus</taxon>
    </lineage>
</organism>
<reference evidence="2 3" key="1">
    <citation type="submission" date="2017-08" db="EMBL/GenBank/DDBJ databases">
        <title>Burning lignite coal seam in the remote Altai Mountains harbors a hydrogen-driven thermophilic microbial community.</title>
        <authorList>
            <person name="Kadnikov V.V."/>
            <person name="Mardanov A.V."/>
            <person name="Ivasenko D."/>
            <person name="Beletsky A.V."/>
            <person name="Karnachuk O.V."/>
            <person name="Ravin N.V."/>
        </authorList>
    </citation>
    <scope>NUCLEOTIDE SEQUENCE [LARGE SCALE GENOMIC DNA]</scope>
    <source>
        <strain evidence="2">AL33</strain>
    </source>
</reference>
<dbReference type="GO" id="GO:0051537">
    <property type="term" value="F:2 iron, 2 sulfur cluster binding"/>
    <property type="evidence" value="ECO:0007669"/>
    <property type="project" value="TreeGrafter"/>
</dbReference>
<sequence>MRYTERIGSKKGHISNDGARGGMTMVTLTERASAKIRELIAQANVPEGYLRIGVQPSCCSGFSYGLALDTERRDDDRAIDVAGVTVLVKEGELRYVDGVEIDYVDDGPETGFTVFNPKLVPSCGCGASYTLPEEAEV</sequence>
<protein>
    <recommendedName>
        <fullName evidence="1">Core domain-containing protein</fullName>
    </recommendedName>
</protein>
<dbReference type="Proteomes" id="UP000244180">
    <property type="component" value="Unassembled WGS sequence"/>
</dbReference>
<dbReference type="GO" id="GO:0051539">
    <property type="term" value="F:4 iron, 4 sulfur cluster binding"/>
    <property type="evidence" value="ECO:0007669"/>
    <property type="project" value="TreeGrafter"/>
</dbReference>
<dbReference type="PANTHER" id="PTHR43011:SF1">
    <property type="entry name" value="IRON-SULFUR CLUSTER ASSEMBLY 2 HOMOLOG, MITOCHONDRIAL"/>
    <property type="match status" value="1"/>
</dbReference>
<dbReference type="GO" id="GO:0016226">
    <property type="term" value="P:iron-sulfur cluster assembly"/>
    <property type="evidence" value="ECO:0007669"/>
    <property type="project" value="InterPro"/>
</dbReference>
<dbReference type="InterPro" id="IPR000361">
    <property type="entry name" value="ATAP_core_dom"/>
</dbReference>
<dbReference type="Pfam" id="PF01521">
    <property type="entry name" value="Fe-S_biosyn"/>
    <property type="match status" value="1"/>
</dbReference>
<dbReference type="AlphaFoldDB" id="A0A2T5GDP7"/>
<evidence type="ECO:0000313" key="2">
    <source>
        <dbReference type="EMBL" id="PTQ54312.1"/>
    </source>
</evidence>
<name>A0A2T5GDP7_HYDSH</name>
<accession>A0A2T5GDP7</accession>
<dbReference type="RefSeq" id="WP_211264226.1">
    <property type="nucleotide sequence ID" value="NZ_JXBB01000055.1"/>
</dbReference>
<dbReference type="NCBIfam" id="TIGR00049">
    <property type="entry name" value="iron-sulfur cluster assembly accessory protein"/>
    <property type="match status" value="1"/>
</dbReference>
<dbReference type="PANTHER" id="PTHR43011">
    <property type="entry name" value="IRON-SULFUR CLUSTER ASSEMBLY 2 HOMOLOG, MITOCHONDRIAL"/>
    <property type="match status" value="1"/>
</dbReference>
<dbReference type="SUPFAM" id="SSF89360">
    <property type="entry name" value="HesB-like domain"/>
    <property type="match status" value="1"/>
</dbReference>